<evidence type="ECO:0000313" key="1">
    <source>
        <dbReference type="EMBL" id="PWV77829.1"/>
    </source>
</evidence>
<name>A0A317NRF1_9NOCA</name>
<keyword evidence="2" id="KW-1185">Reference proteome</keyword>
<reference evidence="1 2" key="1">
    <citation type="submission" date="2018-05" db="EMBL/GenBank/DDBJ databases">
        <title>Genomic Encyclopedia of Type Strains, Phase IV (KMG-IV): sequencing the most valuable type-strain genomes for metagenomic binning, comparative biology and taxonomic classification.</title>
        <authorList>
            <person name="Goeker M."/>
        </authorList>
    </citation>
    <scope>NUCLEOTIDE SEQUENCE [LARGE SCALE GENOMIC DNA]</scope>
    <source>
        <strain evidence="1 2">DSM 44717</strain>
    </source>
</reference>
<protein>
    <submittedName>
        <fullName evidence="1">Uncharacterized protein</fullName>
    </submittedName>
</protein>
<organism evidence="1 2">
    <name type="scientific">Nocardia neocaledoniensis</name>
    <dbReference type="NCBI Taxonomy" id="236511"/>
    <lineage>
        <taxon>Bacteria</taxon>
        <taxon>Bacillati</taxon>
        <taxon>Actinomycetota</taxon>
        <taxon>Actinomycetes</taxon>
        <taxon>Mycobacteriales</taxon>
        <taxon>Nocardiaceae</taxon>
        <taxon>Nocardia</taxon>
    </lineage>
</organism>
<comment type="caution">
    <text evidence="1">The sequence shown here is derived from an EMBL/GenBank/DDBJ whole genome shotgun (WGS) entry which is preliminary data.</text>
</comment>
<proteinExistence type="predicted"/>
<dbReference type="EMBL" id="QGTL01000003">
    <property type="protein sequence ID" value="PWV77829.1"/>
    <property type="molecule type" value="Genomic_DNA"/>
</dbReference>
<dbReference type="AlphaFoldDB" id="A0A317NRF1"/>
<dbReference type="Proteomes" id="UP000246410">
    <property type="component" value="Unassembled WGS sequence"/>
</dbReference>
<dbReference type="RefSeq" id="WP_110037253.1">
    <property type="nucleotide sequence ID" value="NZ_QGTL01000003.1"/>
</dbReference>
<evidence type="ECO:0000313" key="2">
    <source>
        <dbReference type="Proteomes" id="UP000246410"/>
    </source>
</evidence>
<gene>
    <name evidence="1" type="ORF">DFR69_103429</name>
</gene>
<accession>A0A317NRF1</accession>
<sequence length="92" mass="10031">MKRGFCTESHVVVYCDTCGDIYTDAAGEAICFGSTNQAVSLLGADRCSGWVYDGDTIVCDICVATQQCQRDGHRFTELECTVCGIFPTDEQE</sequence>